<dbReference type="FunFam" id="3.30.530.20:FF:000007">
    <property type="entry name" value="Major pollen allergen Bet v 1-A"/>
    <property type="match status" value="1"/>
</dbReference>
<dbReference type="Proteomes" id="UP001454036">
    <property type="component" value="Unassembled WGS sequence"/>
</dbReference>
<dbReference type="GO" id="GO:0005634">
    <property type="term" value="C:nucleus"/>
    <property type="evidence" value="ECO:0007669"/>
    <property type="project" value="TreeGrafter"/>
</dbReference>
<reference evidence="4 5" key="1">
    <citation type="submission" date="2024-01" db="EMBL/GenBank/DDBJ databases">
        <title>The complete chloroplast genome sequence of Lithospermum erythrorhizon: insights into the phylogenetic relationship among Boraginaceae species and the maternal lineages of purple gromwells.</title>
        <authorList>
            <person name="Okada T."/>
            <person name="Watanabe K."/>
        </authorList>
    </citation>
    <scope>NUCLEOTIDE SEQUENCE [LARGE SCALE GENOMIC DNA]</scope>
</reference>
<dbReference type="GO" id="GO:0006952">
    <property type="term" value="P:defense response"/>
    <property type="evidence" value="ECO:0007669"/>
    <property type="project" value="InterPro"/>
</dbReference>
<dbReference type="PANTHER" id="PTHR31213:SF19">
    <property type="entry name" value="BET V I_MAJOR LATEX PROTEIN DOMAIN-CONTAINING PROTEIN"/>
    <property type="match status" value="1"/>
</dbReference>
<dbReference type="GO" id="GO:0038023">
    <property type="term" value="F:signaling receptor activity"/>
    <property type="evidence" value="ECO:0007669"/>
    <property type="project" value="TreeGrafter"/>
</dbReference>
<dbReference type="GO" id="GO:0009738">
    <property type="term" value="P:abscisic acid-activated signaling pathway"/>
    <property type="evidence" value="ECO:0007669"/>
    <property type="project" value="TreeGrafter"/>
</dbReference>
<gene>
    <name evidence="4" type="ORF">LIER_14496</name>
</gene>
<dbReference type="GO" id="GO:0005737">
    <property type="term" value="C:cytoplasm"/>
    <property type="evidence" value="ECO:0007669"/>
    <property type="project" value="TreeGrafter"/>
</dbReference>
<name>A0AAV3Q3Z7_LITER</name>
<protein>
    <recommendedName>
        <fullName evidence="3">Bet v I/Major latex protein domain-containing protein</fullName>
    </recommendedName>
</protein>
<evidence type="ECO:0000256" key="1">
    <source>
        <dbReference type="ARBA" id="ARBA00009744"/>
    </source>
</evidence>
<accession>A0AAV3Q3Z7</accession>
<dbReference type="AlphaFoldDB" id="A0AAV3Q3Z7"/>
<keyword evidence="2" id="KW-0017">Alkaloid metabolism</keyword>
<proteinExistence type="inferred from homology"/>
<dbReference type="CDD" id="cd07816">
    <property type="entry name" value="Bet_v1-like"/>
    <property type="match status" value="1"/>
</dbReference>
<evidence type="ECO:0000256" key="2">
    <source>
        <dbReference type="ARBA" id="ARBA00022589"/>
    </source>
</evidence>
<evidence type="ECO:0000313" key="5">
    <source>
        <dbReference type="Proteomes" id="UP001454036"/>
    </source>
</evidence>
<dbReference type="SUPFAM" id="SSF55961">
    <property type="entry name" value="Bet v1-like"/>
    <property type="match status" value="1"/>
</dbReference>
<dbReference type="GO" id="GO:0004864">
    <property type="term" value="F:protein phosphatase inhibitor activity"/>
    <property type="evidence" value="ECO:0007669"/>
    <property type="project" value="TreeGrafter"/>
</dbReference>
<feature type="domain" description="Bet v I/Major latex protein" evidence="3">
    <location>
        <begin position="1"/>
        <end position="155"/>
    </location>
</feature>
<keyword evidence="5" id="KW-1185">Reference proteome</keyword>
<evidence type="ECO:0000313" key="4">
    <source>
        <dbReference type="EMBL" id="GAA0157173.1"/>
    </source>
</evidence>
<dbReference type="InterPro" id="IPR000916">
    <property type="entry name" value="Bet_v_I/MLP"/>
</dbReference>
<dbReference type="PANTHER" id="PTHR31213">
    <property type="entry name" value="OS08G0374000 PROTEIN-RELATED"/>
    <property type="match status" value="1"/>
</dbReference>
<dbReference type="InterPro" id="IPR050279">
    <property type="entry name" value="Plant_def-hormone_signal"/>
</dbReference>
<dbReference type="Pfam" id="PF00407">
    <property type="entry name" value="Bet_v_1"/>
    <property type="match status" value="1"/>
</dbReference>
<dbReference type="GO" id="GO:0010427">
    <property type="term" value="F:abscisic acid binding"/>
    <property type="evidence" value="ECO:0007669"/>
    <property type="project" value="TreeGrafter"/>
</dbReference>
<organism evidence="4 5">
    <name type="scientific">Lithospermum erythrorhizon</name>
    <name type="common">Purple gromwell</name>
    <name type="synonym">Lithospermum officinale var. erythrorhizon</name>
    <dbReference type="NCBI Taxonomy" id="34254"/>
    <lineage>
        <taxon>Eukaryota</taxon>
        <taxon>Viridiplantae</taxon>
        <taxon>Streptophyta</taxon>
        <taxon>Embryophyta</taxon>
        <taxon>Tracheophyta</taxon>
        <taxon>Spermatophyta</taxon>
        <taxon>Magnoliopsida</taxon>
        <taxon>eudicotyledons</taxon>
        <taxon>Gunneridae</taxon>
        <taxon>Pentapetalae</taxon>
        <taxon>asterids</taxon>
        <taxon>lamiids</taxon>
        <taxon>Boraginales</taxon>
        <taxon>Boraginaceae</taxon>
        <taxon>Boraginoideae</taxon>
        <taxon>Lithospermeae</taxon>
        <taxon>Lithospermum</taxon>
    </lineage>
</organism>
<dbReference type="SMART" id="SM01037">
    <property type="entry name" value="Bet_v_1"/>
    <property type="match status" value="1"/>
</dbReference>
<sequence length="157" mass="17315">MLKGTICDEIEVNVPASKAWEVYSSLQLAKVVEKQLPHIIEKIELVEGDGGVGTVLHLTFPAGTPGFSGYKEKFTVIDHEKMLKNAEVVEGGYLDLGFTLYLVRFEVIKNGDNSCITRTTIEYEAKEDAADAVSMVSLEPLMIIMKAVGEYLTSQQK</sequence>
<dbReference type="InterPro" id="IPR023393">
    <property type="entry name" value="START-like_dom_sf"/>
</dbReference>
<dbReference type="Gene3D" id="3.30.530.20">
    <property type="match status" value="1"/>
</dbReference>
<dbReference type="GO" id="GO:0009820">
    <property type="term" value="P:alkaloid metabolic process"/>
    <property type="evidence" value="ECO:0007669"/>
    <property type="project" value="UniProtKB-KW"/>
</dbReference>
<evidence type="ECO:0000259" key="3">
    <source>
        <dbReference type="SMART" id="SM01037"/>
    </source>
</evidence>
<comment type="caution">
    <text evidence="4">The sequence shown here is derived from an EMBL/GenBank/DDBJ whole genome shotgun (WGS) entry which is preliminary data.</text>
</comment>
<comment type="similarity">
    <text evidence="1">Belongs to the BetVI family.</text>
</comment>
<dbReference type="EMBL" id="BAABME010003042">
    <property type="protein sequence ID" value="GAA0157173.1"/>
    <property type="molecule type" value="Genomic_DNA"/>
</dbReference>